<dbReference type="Pfam" id="PF04303">
    <property type="entry name" value="PrpF"/>
    <property type="match status" value="1"/>
</dbReference>
<dbReference type="InterPro" id="IPR007219">
    <property type="entry name" value="XnlR_reg_dom"/>
</dbReference>
<name>A0AB34FQP1_9HYPO</name>
<comment type="caution">
    <text evidence="12">The sequence shown here is derived from an EMBL/GenBank/DDBJ whole genome shotgun (WGS) entry which is preliminary data.</text>
</comment>
<dbReference type="GO" id="GO:0000981">
    <property type="term" value="F:DNA-binding transcription factor activity, RNA polymerase II-specific"/>
    <property type="evidence" value="ECO:0007669"/>
    <property type="project" value="InterPro"/>
</dbReference>
<keyword evidence="9" id="KW-0539">Nucleus</keyword>
<dbReference type="InterPro" id="IPR051615">
    <property type="entry name" value="Transcr_Regulatory_Elem"/>
</dbReference>
<reference evidence="12" key="1">
    <citation type="submission" date="2023-01" db="EMBL/GenBank/DDBJ databases">
        <title>The growth and conidiation of Purpureocillium lavendulum are regulated by nitrogen source and histone H3K14 acetylation.</title>
        <authorList>
            <person name="Tang P."/>
            <person name="Han J."/>
            <person name="Zhang C."/>
            <person name="Tang P."/>
            <person name="Qi F."/>
            <person name="Zhang K."/>
            <person name="Liang L."/>
        </authorList>
    </citation>
    <scope>NUCLEOTIDE SEQUENCE</scope>
    <source>
        <strain evidence="12">YMF1.00683</strain>
    </source>
</reference>
<evidence type="ECO:0000256" key="4">
    <source>
        <dbReference type="ARBA" id="ARBA00022833"/>
    </source>
</evidence>
<dbReference type="InterPro" id="IPR036864">
    <property type="entry name" value="Zn2-C6_fun-type_DNA-bd_sf"/>
</dbReference>
<feature type="region of interest" description="Disordered" evidence="10">
    <location>
        <begin position="629"/>
        <end position="667"/>
    </location>
</feature>
<dbReference type="CDD" id="cd12148">
    <property type="entry name" value="fungal_TF_MHR"/>
    <property type="match status" value="1"/>
</dbReference>
<evidence type="ECO:0000313" key="12">
    <source>
        <dbReference type="EMBL" id="KAJ6441472.1"/>
    </source>
</evidence>
<dbReference type="PANTHER" id="PTHR31313">
    <property type="entry name" value="TY1 ENHANCER ACTIVATOR"/>
    <property type="match status" value="1"/>
</dbReference>
<evidence type="ECO:0000256" key="9">
    <source>
        <dbReference type="ARBA" id="ARBA00023242"/>
    </source>
</evidence>
<evidence type="ECO:0000256" key="10">
    <source>
        <dbReference type="SAM" id="MobiDB-lite"/>
    </source>
</evidence>
<sequence length="1906" mass="209237">MSAPHGLSTPSSGPQFQRRAVEACTFCRRRKIKCNNARPVCTNCTTYNRECTYEPVSEPAKAAGKERHLRTKKKLKRTQHDHEGRAPTPSRNGGSEDGIARGESYDPIDVEHGDAPKPGLKEQRGPTAEEVRVARILVSANGVSSYHGRTSTLFEDSNPPDRPPGTDCRPHMSDDWVERGLVAEAVRQCQLEELNYRNGKLDFDGVDPELGMHLLSLHWNRQHHSFLITHRPAFMRDMACNGPYFSKLLLNAIYFGASKFSPRLEVRRDAGDVRTAGWRFRERVRELLGSSLDRSDVTTIQALLVMTNSLFALGDERSAAWLYSGLAFRMLIDLGMHVDLTTTGRFSDEDLEIRRRVFWGAFVVDKVQSLYQGRPVSLKETDALVPIKFLDSYEELEHWKPFAYSTAAIDHPGSPAYSISTFTFLCKLSLGMSDILSCIYTERSFSQSPAELSSMLGRLQKKLYAWKSSLPAHLQFDPTRRPLGGKAFPPPHVFSLHAMYHVLVILLHRPFVADGHLYSTSWSISVESFMKCASAASSIVLLLRAYHCAFSVQRAPYLISYATYVAATIHSRIAAKRGHESAAYSNLATCLAVFEINQETNPAVQKATIIVQSLMKKLGVVIDTVPGDALDMDQPGNPVASTSRRAADSDDESPSQPEEAVRAEPVGHIANANIEESVSSVRQDGFGSSPASEWVDVDGIIQSFLQQNGANEVGHVTIEPNQLPNLPWAAPQTVSATMTESDLGLLPSHYAPNGLVSTPVRDPDTGNNVTGYPWQQNWRSSGNGTGSLEDPLFGFNNLPEQQIDWAPHLISALGSRGADPRQIDGIGGGTSTTSKVAVVSPSNRPGIDIDFTFVQVEVGKESVDFTGNCGNMLSGVGPFAVQEGLVDVRIYNTNTSRTVIETLTVDENGSFQENGDFEIPGVNSTGSEVKVAFVDPAGSVTGRLFPSGKKQEALTVNMPPSLDQVGSFEVVVTLADAANPFVLVDGRSISPLLSRFPEPERRDMLVEAIRREGAVAMGLAATVEAAAKTRGTPKIALIYRADMASKGAPDIWVQAYSMGKPHPSLQLTGAVCIAATLKVEGTVPAALSTARRDDVACEMDPAKAGDVYETEAVIAHGRGEVRVGVVLGMDGGIERCTMRQKVLQKVGRQDLLSRHIKTVDVSAEHDELPAGSEASPGDGITNVDHANTASIGNGKRANRSNAMPVSPSTTMSTQETYHSLIECQDTPEFCLSGDPSFLDLLWADLDFHPDTLDYAFVNPGFQSLGQFGISDPLSEPILGTTEIADGRPSTSNLLWESDVLRSTSRLPSMDLDLGDSLSKQVQTGSTTRQHMASTSTEHVLRSSWHVSRQAYEQILSRIRTEGHGLDADFRFPTKHAFSRYIEGYSGFHSHLPFLHFPTKAIQDMPLQLVLAIAGMGALQRFEREAAIYLVQASQCIIDARLRSGDSCSTTRRMSHLPAQSLGDLLGGGPGTEPSNPSKTSCQGTTGSSHGNRTLGIETLQSMLIVMSLYTWNRQELLPAAFSMADQVAQHLRRGGYLEGGTPSPEEDWTQWVRREEHCRTVLVAFALLNLHTVIYNAPPRLMHREIWSFHIPQPESQWNAPSAPEWRAIRLFEAPVEATIGESYHDLFNKDKSAPSIRRTSAFGNLMTIHGVLQQIYLARESYINFDSNGITDIDTVSSPLPAGSEAKVKSALCRWQRAWSSTKESSVPPITSARPLGFNSTALFRVACVRASYNLGPCRKLDTRDPVKIANAFRDAPRPIRSPRLYDAILQSAHALSIPVRVGIRYFASTQTLMWSIVHGLCNLECALLLSKWLECLSLEGRPFVEEEQRLLCIVAGVLRETPFFETTTEDTCSDHSIKLMSYAVIRLVAESFRSVHMFELMDSFEKAVDLYASYLQAKLEPTAS</sequence>
<accession>A0AB34FQP1</accession>
<feature type="compositionally biased region" description="Basic and acidic residues" evidence="10">
    <location>
        <begin position="98"/>
        <end position="128"/>
    </location>
</feature>
<evidence type="ECO:0000259" key="11">
    <source>
        <dbReference type="PROSITE" id="PS50048"/>
    </source>
</evidence>
<dbReference type="Proteomes" id="UP001163105">
    <property type="component" value="Unassembled WGS sequence"/>
</dbReference>
<feature type="region of interest" description="Disordered" evidence="10">
    <location>
        <begin position="1162"/>
        <end position="1181"/>
    </location>
</feature>
<keyword evidence="7" id="KW-0804">Transcription</keyword>
<dbReference type="GO" id="GO:0003677">
    <property type="term" value="F:DNA binding"/>
    <property type="evidence" value="ECO:0007669"/>
    <property type="project" value="UniProtKB-KW"/>
</dbReference>
<comment type="similarity">
    <text evidence="2">Belongs to the PrpF family.</text>
</comment>
<protein>
    <submittedName>
        <fullName evidence="12">PrpF protein</fullName>
    </submittedName>
</protein>
<gene>
    <name evidence="12" type="ORF">O9K51_05023</name>
</gene>
<keyword evidence="13" id="KW-1185">Reference proteome</keyword>
<feature type="compositionally biased region" description="Polar residues" evidence="10">
    <location>
        <begin position="1472"/>
        <end position="1491"/>
    </location>
</feature>
<evidence type="ECO:0000256" key="5">
    <source>
        <dbReference type="ARBA" id="ARBA00023015"/>
    </source>
</evidence>
<feature type="region of interest" description="Disordered" evidence="10">
    <location>
        <begin position="1189"/>
        <end position="1210"/>
    </location>
</feature>
<evidence type="ECO:0000256" key="3">
    <source>
        <dbReference type="ARBA" id="ARBA00022723"/>
    </source>
</evidence>
<dbReference type="SMART" id="SM00066">
    <property type="entry name" value="GAL4"/>
    <property type="match status" value="1"/>
</dbReference>
<dbReference type="SUPFAM" id="SSF54506">
    <property type="entry name" value="Diaminopimelate epimerase-like"/>
    <property type="match status" value="2"/>
</dbReference>
<feature type="region of interest" description="Disordered" evidence="10">
    <location>
        <begin position="57"/>
        <end position="128"/>
    </location>
</feature>
<dbReference type="SUPFAM" id="SSF57701">
    <property type="entry name" value="Zn2/Cys6 DNA-binding domain"/>
    <property type="match status" value="1"/>
</dbReference>
<evidence type="ECO:0000256" key="2">
    <source>
        <dbReference type="ARBA" id="ARBA00007673"/>
    </source>
</evidence>
<evidence type="ECO:0000256" key="7">
    <source>
        <dbReference type="ARBA" id="ARBA00023163"/>
    </source>
</evidence>
<dbReference type="Gene3D" id="4.10.240.10">
    <property type="entry name" value="Zn(2)-C6 fungal-type DNA-binding domain"/>
    <property type="match status" value="1"/>
</dbReference>
<organism evidence="12 13">
    <name type="scientific">Purpureocillium lavendulum</name>
    <dbReference type="NCBI Taxonomy" id="1247861"/>
    <lineage>
        <taxon>Eukaryota</taxon>
        <taxon>Fungi</taxon>
        <taxon>Dikarya</taxon>
        <taxon>Ascomycota</taxon>
        <taxon>Pezizomycotina</taxon>
        <taxon>Sordariomycetes</taxon>
        <taxon>Hypocreomycetidae</taxon>
        <taxon>Hypocreales</taxon>
        <taxon>Ophiocordycipitaceae</taxon>
        <taxon>Purpureocillium</taxon>
    </lineage>
</organism>
<dbReference type="SMART" id="SM00906">
    <property type="entry name" value="Fungal_trans"/>
    <property type="match status" value="1"/>
</dbReference>
<evidence type="ECO:0000313" key="13">
    <source>
        <dbReference type="Proteomes" id="UP001163105"/>
    </source>
</evidence>
<dbReference type="InterPro" id="IPR001138">
    <property type="entry name" value="Zn2Cys6_DnaBD"/>
</dbReference>
<comment type="subcellular location">
    <subcellularLocation>
        <location evidence="1">Nucleus</location>
    </subcellularLocation>
</comment>
<dbReference type="GO" id="GO:0005634">
    <property type="term" value="C:nucleus"/>
    <property type="evidence" value="ECO:0007669"/>
    <property type="project" value="UniProtKB-SubCell"/>
</dbReference>
<feature type="compositionally biased region" description="Polar residues" evidence="10">
    <location>
        <begin position="1199"/>
        <end position="1210"/>
    </location>
</feature>
<dbReference type="GO" id="GO:0006351">
    <property type="term" value="P:DNA-templated transcription"/>
    <property type="evidence" value="ECO:0007669"/>
    <property type="project" value="InterPro"/>
</dbReference>
<dbReference type="Pfam" id="PF04082">
    <property type="entry name" value="Fungal_trans"/>
    <property type="match status" value="1"/>
</dbReference>
<feature type="region of interest" description="Disordered" evidence="10">
    <location>
        <begin position="147"/>
        <end position="170"/>
    </location>
</feature>
<evidence type="ECO:0000256" key="6">
    <source>
        <dbReference type="ARBA" id="ARBA00023125"/>
    </source>
</evidence>
<dbReference type="InterPro" id="IPR007400">
    <property type="entry name" value="PrpF-like"/>
</dbReference>
<dbReference type="GO" id="GO:0008270">
    <property type="term" value="F:zinc ion binding"/>
    <property type="evidence" value="ECO:0007669"/>
    <property type="project" value="InterPro"/>
</dbReference>
<proteinExistence type="inferred from homology"/>
<dbReference type="EMBL" id="JAQHRD010000004">
    <property type="protein sequence ID" value="KAJ6441472.1"/>
    <property type="molecule type" value="Genomic_DNA"/>
</dbReference>
<dbReference type="PANTHER" id="PTHR31313:SF86">
    <property type="entry name" value="ZN(2)-C6 FUNGAL-TYPE DOMAIN-CONTAINING PROTEIN"/>
    <property type="match status" value="1"/>
</dbReference>
<dbReference type="GO" id="GO:0016853">
    <property type="term" value="F:isomerase activity"/>
    <property type="evidence" value="ECO:0007669"/>
    <property type="project" value="UniProtKB-KW"/>
</dbReference>
<feature type="region of interest" description="Disordered" evidence="10">
    <location>
        <begin position="1458"/>
        <end position="1492"/>
    </location>
</feature>
<feature type="domain" description="Zn(2)-C6 fungal-type" evidence="11">
    <location>
        <begin position="23"/>
        <end position="53"/>
    </location>
</feature>
<feature type="compositionally biased region" description="Basic residues" evidence="10">
    <location>
        <begin position="67"/>
        <end position="77"/>
    </location>
</feature>
<keyword evidence="4" id="KW-0862">Zinc</keyword>
<keyword evidence="6" id="KW-0238">DNA-binding</keyword>
<dbReference type="PROSITE" id="PS00463">
    <property type="entry name" value="ZN2_CY6_FUNGAL_1"/>
    <property type="match status" value="1"/>
</dbReference>
<dbReference type="Pfam" id="PF00172">
    <property type="entry name" value="Zn_clus"/>
    <property type="match status" value="1"/>
</dbReference>
<evidence type="ECO:0000256" key="1">
    <source>
        <dbReference type="ARBA" id="ARBA00004123"/>
    </source>
</evidence>
<dbReference type="PROSITE" id="PS50048">
    <property type="entry name" value="ZN2_CY6_FUNGAL_2"/>
    <property type="match status" value="1"/>
</dbReference>
<keyword evidence="3" id="KW-0479">Metal-binding</keyword>
<dbReference type="Gene3D" id="3.10.310.10">
    <property type="entry name" value="Diaminopimelate Epimerase, Chain A, domain 1"/>
    <property type="match status" value="2"/>
</dbReference>
<keyword evidence="8" id="KW-0413">Isomerase</keyword>
<keyword evidence="5" id="KW-0805">Transcription regulation</keyword>
<dbReference type="CDD" id="cd00067">
    <property type="entry name" value="GAL4"/>
    <property type="match status" value="1"/>
</dbReference>
<evidence type="ECO:0000256" key="8">
    <source>
        <dbReference type="ARBA" id="ARBA00023235"/>
    </source>
</evidence>